<feature type="region of interest" description="Disordered" evidence="2">
    <location>
        <begin position="5410"/>
        <end position="5476"/>
    </location>
</feature>
<feature type="compositionally biased region" description="Polar residues" evidence="2">
    <location>
        <begin position="4778"/>
        <end position="4789"/>
    </location>
</feature>
<protein>
    <submittedName>
        <fullName evidence="3">Uncharacterized protein</fullName>
    </submittedName>
</protein>
<feature type="region of interest" description="Disordered" evidence="2">
    <location>
        <begin position="4579"/>
        <end position="4619"/>
    </location>
</feature>
<feature type="compositionally biased region" description="Polar residues" evidence="2">
    <location>
        <begin position="3451"/>
        <end position="3460"/>
    </location>
</feature>
<sequence>MPTSTIANAIEAHGLAQAEEVLFVFPVLPRSFASSPRLSVQSCEGNILEQHADARTSLYSPLLLPEYRLPPESLGIPDILQDSAIYDLPDSLPSSSESVDIKYGSNMNRWFSFPESDSYSTYQDAAHIPEGIGASPETSFGRLLCQNSGGPVGNEPALSLPLSRRSSFALPVGTEPLPILPYSRPSSTISVSTASRSDARPEVEVPIFLTEREIDTQLPNPGPLKPENREIFETTRFPANDVAVPYAASAGLESAGLPGSARALSLEAEPIAREAQSPVVLAEGIVLPHSPAGTSHLHFAPGKIDISFYSLPSRNFAESQSEFNALSNVGALKTPSTVADQFALPADATDSVISLELIGQPITFCPPLPSSGFSVPSAEDCAYPGSAKPTSEAFLNQLPDSTPSSPKLDLGLNVIPPETSRGSSTYSAWDVNSELERPISRGYSIGTPAVADLPNLPPSVASSVGLGVELPIQSCPSLPETLRYDALRTLTEEPVEIVAPELGPESVPLPLSDMESDLSLSEIHPKAAGLHALPYSRPLTPISFEGVEGAALQFLGSPQYMLELPISPRSILPPAHSASRTPYYDTLPPSHQTSPLLLPVSLEPLARSLSQVETQEPVGGHQSSEVLIDTLPSLPLSPSLQTLKSYVPVDQTDIALPISQSVSRAVSLIVLNSVPTSKADRATEPKPIELSSLPNSPASYFIPAEGITLGPEGGYGFYHELPTSRETSPMVAPIAVVAPLLRQKAISVLELEREATFEEGQTVQAEVYPILPASPFTIFEAAWDKSGAVNVPQLPLSRPVSSCIRAEPLHGLLCGVSEAAGRSVGHDEQSQPASGFREGGCRDMDIENLGFAAALTLPNSPISSIIADIRSFDVIPHAAGLPASLIREPMLHKAPLVLKNCAENAFQKNLPASEPVSPRLPYHHNDLQHNLPPSRPPTLVEVPRGVDDVVESDDLRSTPRYNFEYLGANRIGEAIALPESIPPLSAIFDENRNNLPRNIPSSRPESVYEASSRIDNFQPFDLPRDVKLPHSIASSPASSVVFTTHFGEETFGLPVSRAATERAAEMLPSPPVLPKISTENYSLRNDDCLAQGFDAVEPPSSELSWNPIQTPRERLRPVDIIGQYTSTYEDRPGRTIILAQVPTALPESPALPPSLKDVGINLIPPNFLALPAQSILSAVDPIIEVPIERAVTEETLPEHQHILPRSPASSIPSFSDRIEGYYDIALPDSALTTVSLGAPSEIVDRDGSDTADTIVPLPTSPRTTLSLQSIPQESSDAELPRSPSNSHYTLGFGAGVDAQTGVLVEGPEPWSPETQLPRSFVPVALPLSHLSSIGSDEELDCAQARQLPPSRSVSDSRKENKSRSTLLSPMYKHVVENDVDVLLPGSPSSQSFVWPTDDDAAEVAFSLPLSRALSKSSATQIQLAEPQPSVPPMSIALEDYFPSLPPTVASTPVQQEFTVLWEPHPLPHSNLDSPLDSAVATPITSPVLLPAIAVTLPPVPNSPTFRGSDHLLELDISHDPHIPVSAFDSPYNDQAIGLDAESVASLAPIDNFTINEESSSSMCGVATPLENIPLPASPIQRSVAPGFSLGNIHHEVANLPYSYPGSPSILPIETSPYESRNPPHEPYKLSIPLHRVNTNFIDHNNENDKKSSVPSAMEIADANDFLVHDNPEHVSTSLPAASEIDVQNFLVRSPSTSSAQEPIYRDLDITDYILDSDSIAAHSERMDSSGSLRGVLSASVSQLEESLADQVSSVRPRSMTFESGINRDLPRAHFENVPLLPQLPMSTDYDTFSEGTSWDNGSAGGVPPAETTNFAGIQYEAPVIEEPVPALSLSSPQDAVESFDTSSIVSDPRDWLGYSNLPELPSSPLFEPAAKPERPWNESVYEPPQIREVQWPLQDPSRIVSSTPPPVWTSTRKHEAIEEELESRILTPDATVSVPRPSRGITITFPEHESEANNTEANVIDEVFPSTTPPLREILSPSDVDVIDEVFPRFESPFTMEASRNWRRVSETSADIESRGSPEARESTGLLSSYPTEVLPESPMYRDPLPALEEQYTLPSPLESNPTTISYSIPSTQFSKPLPETSPSPGLPSTYQRDDVEVHLPFEEYHLTGDADSELEEFTPRSTTWTSIHDQPSLERLQPFDEGFSDAEGSPEPPSILPTESPTSDGFPKVEIGSSPLLSTEDGHALEHSLPSQAFDEPSASPSPRQYRIVEDSFIPVHPTTLEQSPNFQRDSQFNIPAVTANFEDEGVESDYYSGSDAGSEPELYRPTSPPESIVGPSKVVRFSETHELREYVPDDGETSPVESDTWSVPTTAGSAKLRRVRDSMPITEPGNPYLSPTDKTQLTTPRELTDLPGENFGQSREIPDDDPSTYYTPTSAAPSSLPPTYLPEEASGDASTLETTGESSIVSENVPARRASVPSASQEVAKNVPKTRRRNSVADNTIKTKGTPDQQKEAKTTGLRGNFFLPPLFRPSAYQNVAKKMKKSTPNNEVTQSTETGMIEPSVSEPRTRELVDIEDILPPSSQAPALKTTIEPAVEKTSKRRVSVTASSKQKPLANNVLITDSVPLAKSKEQLVIAVPETVSQISKEVVDIVPQPQPKVAPPATERSQNTILDPKPTDAPVPARRGSVAKPKVASPTLKDAKKPGSPMVDDISREIFATELLTSNESTKPILPATKTAPRWSSKSEPSISKPNAPLKSPMAGLGKASFFDIFPTAELPKLKNVIVESSPATFSETTPADGAKLVDAKDTAKLKSAVTEVVVPKDLVTQPTALTEVTKSKSPVVETLPPRSRKTSVTASRELPQSKAPFSEIAFREVIVPKSPRIKDIPNSLLTEAIPEKTSKPKALTVDKEMERIPSTARAAIAIVPITRIAKTILDSHAKPSRDAEEDRRISRASKKAAPAPRRRSIDTINSARDLVDRNEVKEHRLPNLRKEARPRKPLARSVSPQHRKPLARSVSPQRRKPAPEPPTPLLTDISSKRQETVKSRDAMRTDSPKSATTPLFPAIASWFSRNDSQQGAGKKPARSPSPVKPEKTSRRSALPSPERKSRTTVPTKSPRPRSESPINRTRKIEALPGKLPPVKTPKQRSKPRSVSPVKRTPMVESSFERPSTKINPVLNEILPVKAPEKLPEKPLARSPEKLPLVETLKSRQKARSVSPKPHKTRSVSPGPRRTKFTADKRTPEIAREEIVKEERPHRRRSESHTKASFLQTAFEAIQRSQERGRKQERDLTVAETPLPVEYFQYSSKKSDVYQLPATFNPAKIFRAWSQSPPRATALASLPPTPLVTEQPKTRRLHKELSPRRPAREPSPTRLVKEQSPRRPTKAPTPTGPTNASPPREFGNAPPSIELGKELLQIPPQVPEVPLVLVKPETQSKRHRKRERRRKLPFRASPSLRQDSIQRSKATSSIQVVRPRRRIRLPEPTDVTLVPSDNNIENSREYIHQPDATPTENSSSYEVAPKPEHPRYIPTHDYLPRDSSQNLGSPRRSHLYEPFDPESPVAQRLEEKSPEKQRFEVELERASRLDREQRALDILEQQDEDAAAKERQRLYLLYQERVDRYEREQKLLNEMDEKERYDNDMFLYQQYLVQREQDKRYEKEIELRDKNRQEDMILAIERKKEADRKRREEYEIERRRQEEERKREYELAQERAAFLEREQQRKEEIRRLVLELQRRETERAELLEQQRIIEAQRQAEIQRLADEIQRREVERIAILESNEIAEQQRKEEIQRLAAEIHNRELDHAILLERKEDKERAKESVRREELEREIIETREQQTALENQRKLDRDVEQESRRRRLAEAAALLSLAESVSGSDVESYESPADSPAPSKYRFSVVGVDDSPEHHRLPYYDRASLFHVSSYAGSVRSSVSSRNSDFQHSILPRPSRESLHSIAWAGHRQVEDNRRESLLSLASWSEDGTPKTSQDGFEFDGRPEIVDERTGSLEYPQTPTREPLMGLGIFTDPVTYDRDGNPISPIGDILYDKDGNPIEAESEPTIGPASVNNVVELNEPPAPPIAGRLTPESQTVQDFLFIPLPVSPLASPVLAPHFTLQIPFSIPLPLSPKISPKISPIIPQVELPLTRSISPPLPLPAQLPNKNEPLEILSVAGYIPEPLPPRQPETNLPVSHRAFISAPPDGQLSDTLSEPLQEDHVIEATENPSWQPILNSRASSPASILPGHSACGSVQLPFSDIASEYTFGLQDLETEVQSQLPVHDETQYLPEYLPPSITPSLYGPVTPVAEVPQFTLPISRAVSVNTCGNEMEVESRPAFDFDDFDDYLPESDSEAYEEIDNMFAPPSIAPPRLPESRVSSMYSLHDAYLSAPKSIAVDPLPEDIDDEDSLDIEQLGRGIWETVCSLPESRQESAYRIPLGAVSPRNIEEPHNFQLPSPSSEGSGEYLFVQKRRGSTVSLPLTVKESEYQASDSVPPTRKLDDNLLPPQTESLRSEASTIRLPGGIVNQTTFDTQLPVSRATSEYENPTSDSDAKSLYSLPGLRDGVSSPSLDEVYIPYLGLGLSQIPTSRVTSPYAESLALARTLFGDIPGLPQSENMSTDSRLPIDQTNLVRELPLSRQSSIFFQRAPEYPTSSEDEIPLFDDNESRPSSSHTIKATSPYQSDVHLPISRQSSLYLHEASTSQNQQSEVQKQESTADLPESRPTTSQTYRRATDDYDTRNLPLSRTSSAYFEEAVHSSLDPEEDSTPRYLPESRATTSHTHYAHGGHQNRGLPLSRASSFYQTDDESEEMFLPYSEQPLPRELLHSQPPTSYVLASPHEPSLYPQLSLTGSTTPKRTTEDEEESDLTPRPSPRRLPRDLALPISQYPSATSLRDKEAPKQSRDLPKSRPTSSYADVPTPLPSKTAFQEAFSVTTSPNISPLIGPPSHASPSLPSSSPKNALALIPRAALEPANESEPADSPQPPRIPRDFNSITPNEIEEPGDTVSAFSPRHVSVSPLSGVSSLRSRRPSSGTQRQRQRRRLSIQEYAQGALDIATSEKEVLAAAGVDVHFDQETGTIEVSWSEEKFGEAPTVDISVYYPEDTDGSLDDSDLSRPSSVVPSPTFNDYSLEDRPAPVEASTRADERDLFFSPELGPTDLPAPVPKLIRPINRNLFPGAQSNIRGIGLGIEGLDTPYRETSPVPSKPKASKSSSLPNRRIPLPALAIPSTAESIYSEVSSARSSTISLSGVSSVSPLEPGIELPPPSPIQQLPPSIKPSPVKAPRRPPIRRDTFTEADNKALSLLFSGSSTSAGTTPTPTQKAPQPLSQYFQKKSNPTSPTPGPSSQPRQTPRSRGSAGRGSAGRRSVNTIQGAYPSPETSPELAPLDKSPATAKTTPRLRRLSTSAGSAGRSSGRRYTSVGADLEPLKEGVAVIPSAIVDTGSSSNTTPRPGSPKATPPILTILKKRGTMEPLREEFRSSVEGSISTITSPTPVPRPRNQAPNTRARAASNISSPNAMTTPGSTFQFDTPAIPSGSRKGKERSLEYDNKEVFEAYGDTSAIPISPERPISVNIRKRQSLQMLDLETRLRTLNEQNSQLSGELARLQQDSNTSSKKMEAVVYKHLQERSALVEALEIRSLAVSERESQIETLKKNLEWYKQEDDNLTQQIRQLRLNNEQLIATEATQRQQYERKREQLHSLSQQHSDLQEQYTALSSGLNDIINQQVATVTQAKDTEIEKLKQELATAKNNANKLQVKLNAMNRYIDAKDEVFFARSCGHLFNAVQQWCVKFSKFSDSASCVDFDAITNESVKDLMESVVLDGSDVRAMLRDRVKRREIFMAMTMSLIWELIFCRYMFGLDAEERKKLKSLEEKLNEVGPPAAVHMWRATTLQLLSQRRSFRAALPAATEPVVQEIYRTLHSLLPPPGHLQQQVVDSLRTMVNLAVTLSIDMRTQRAEYFMWEAPDNSIGKPIDFVALRMNNRGNEGLTNEQLEKMGAMVRVVLFPLVTKRGDENGDGYDVETVIAPMQVLVSKRPTSTISASSSKRVKLDQRTPR</sequence>
<feature type="region of interest" description="Disordered" evidence="2">
    <location>
        <begin position="3134"/>
        <end position="3240"/>
    </location>
</feature>
<feature type="compositionally biased region" description="Polar residues" evidence="2">
    <location>
        <begin position="2398"/>
        <end position="2412"/>
    </location>
</feature>
<feature type="compositionally biased region" description="Low complexity" evidence="2">
    <location>
        <begin position="5047"/>
        <end position="5056"/>
    </location>
</feature>
<feature type="compositionally biased region" description="Polar residues" evidence="2">
    <location>
        <begin position="5374"/>
        <end position="5383"/>
    </location>
</feature>
<feature type="region of interest" description="Disordered" evidence="2">
    <location>
        <begin position="2784"/>
        <end position="2806"/>
    </location>
</feature>
<feature type="coiled-coil region" evidence="1">
    <location>
        <begin position="5507"/>
        <end position="5541"/>
    </location>
</feature>
<dbReference type="Proteomes" id="UP000475325">
    <property type="component" value="Unassembled WGS sequence"/>
</dbReference>
<feature type="region of interest" description="Disordered" evidence="2">
    <location>
        <begin position="1240"/>
        <end position="1292"/>
    </location>
</feature>
<feature type="compositionally biased region" description="Low complexity" evidence="2">
    <location>
        <begin position="5133"/>
        <end position="5146"/>
    </location>
</feature>
<feature type="coiled-coil region" evidence="1">
    <location>
        <begin position="3616"/>
        <end position="3688"/>
    </location>
</feature>
<feature type="compositionally biased region" description="Basic and acidic residues" evidence="2">
    <location>
        <begin position="3134"/>
        <end position="3144"/>
    </location>
</feature>
<feature type="coiled-coil region" evidence="1">
    <location>
        <begin position="3746"/>
        <end position="3785"/>
    </location>
</feature>
<feature type="compositionally biased region" description="Low complexity" evidence="2">
    <location>
        <begin position="5239"/>
        <end position="5258"/>
    </location>
</feature>
<feature type="compositionally biased region" description="Basic and acidic residues" evidence="2">
    <location>
        <begin position="3224"/>
        <end position="3236"/>
    </location>
</feature>
<feature type="compositionally biased region" description="Basic and acidic residues" evidence="2">
    <location>
        <begin position="3302"/>
        <end position="3311"/>
    </location>
</feature>
<feature type="compositionally biased region" description="Polar residues" evidence="2">
    <location>
        <begin position="2685"/>
        <end position="2696"/>
    </location>
</feature>
<dbReference type="InterPro" id="IPR053268">
    <property type="entry name" value="Woronin_anchor"/>
</dbReference>
<feature type="compositionally biased region" description="Low complexity" evidence="2">
    <location>
        <begin position="5201"/>
        <end position="5212"/>
    </location>
</feature>
<feature type="compositionally biased region" description="Basic and acidic residues" evidence="2">
    <location>
        <begin position="3180"/>
        <end position="3200"/>
    </location>
</feature>
<feature type="region of interest" description="Disordered" evidence="2">
    <location>
        <begin position="2295"/>
        <end position="2470"/>
    </location>
</feature>
<feature type="compositionally biased region" description="Polar residues" evidence="2">
    <location>
        <begin position="5259"/>
        <end position="5268"/>
    </location>
</feature>
<comment type="caution">
    <text evidence="3">The sequence shown here is derived from an EMBL/GenBank/DDBJ whole genome shotgun (WGS) entry which is preliminary data.</text>
</comment>
<accession>A0A7C8J542</accession>
<feature type="compositionally biased region" description="Acidic residues" evidence="2">
    <location>
        <begin position="4588"/>
        <end position="4597"/>
    </location>
</feature>
<feature type="region of interest" description="Disordered" evidence="2">
    <location>
        <begin position="2675"/>
        <end position="2701"/>
    </location>
</feature>
<feature type="compositionally biased region" description="Basic and acidic residues" evidence="2">
    <location>
        <begin position="4826"/>
        <end position="4840"/>
    </location>
</feature>
<feature type="compositionally biased region" description="Polar residues" evidence="2">
    <location>
        <begin position="2442"/>
        <end position="2454"/>
    </location>
</feature>
<proteinExistence type="predicted"/>
<feature type="region of interest" description="Disordered" evidence="2">
    <location>
        <begin position="5032"/>
        <end position="5068"/>
    </location>
</feature>
<feature type="compositionally biased region" description="Polar residues" evidence="2">
    <location>
        <begin position="2124"/>
        <end position="2134"/>
    </location>
</feature>
<feature type="compositionally biased region" description="Polar residues" evidence="2">
    <location>
        <begin position="4465"/>
        <end position="4483"/>
    </location>
</feature>
<feature type="compositionally biased region" description="Basic and acidic residues" evidence="2">
    <location>
        <begin position="2921"/>
        <end position="2939"/>
    </location>
</feature>
<gene>
    <name evidence="3" type="ORF">TWF102_010329</name>
</gene>
<evidence type="ECO:0000313" key="4">
    <source>
        <dbReference type="Proteomes" id="UP000475325"/>
    </source>
</evidence>
<feature type="region of interest" description="Disordered" evidence="2">
    <location>
        <begin position="5968"/>
        <end position="5988"/>
    </location>
</feature>
<feature type="region of interest" description="Disordered" evidence="2">
    <location>
        <begin position="3278"/>
        <end position="3350"/>
    </location>
</feature>
<feature type="region of interest" description="Disordered" evidence="2">
    <location>
        <begin position="1344"/>
        <end position="1365"/>
    </location>
</feature>
<feature type="compositionally biased region" description="Basic and acidic residues" evidence="2">
    <location>
        <begin position="3507"/>
        <end position="3519"/>
    </location>
</feature>
<feature type="compositionally biased region" description="Low complexity" evidence="2">
    <location>
        <begin position="4878"/>
        <end position="4891"/>
    </location>
</feature>
<feature type="region of interest" description="Disordered" evidence="2">
    <location>
        <begin position="2884"/>
        <end position="3115"/>
    </location>
</feature>
<feature type="region of interest" description="Disordered" evidence="2">
    <location>
        <begin position="4465"/>
        <end position="4492"/>
    </location>
</feature>
<dbReference type="EMBL" id="WIQW01000074">
    <property type="protein sequence ID" value="KAF3087948.1"/>
    <property type="molecule type" value="Genomic_DNA"/>
</dbReference>
<feature type="compositionally biased region" description="Polar residues" evidence="2">
    <location>
        <begin position="4601"/>
        <end position="4615"/>
    </location>
</feature>
<feature type="region of interest" description="Disordered" evidence="2">
    <location>
        <begin position="3446"/>
        <end position="3519"/>
    </location>
</feature>
<feature type="region of interest" description="Disordered" evidence="2">
    <location>
        <begin position="5239"/>
        <end position="5354"/>
    </location>
</feature>
<feature type="compositionally biased region" description="Polar residues" evidence="2">
    <location>
        <begin position="5968"/>
        <end position="5977"/>
    </location>
</feature>
<feature type="compositionally biased region" description="Polar residues" evidence="2">
    <location>
        <begin position="2489"/>
        <end position="2501"/>
    </location>
</feature>
<feature type="compositionally biased region" description="Polar residues" evidence="2">
    <location>
        <begin position="2305"/>
        <end position="2318"/>
    </location>
</feature>
<feature type="compositionally biased region" description="Polar residues" evidence="2">
    <location>
        <begin position="4631"/>
        <end position="4649"/>
    </location>
</feature>
<feature type="region of interest" description="Disordered" evidence="2">
    <location>
        <begin position="3370"/>
        <end position="3415"/>
    </location>
</feature>
<evidence type="ECO:0000256" key="1">
    <source>
        <dbReference type="SAM" id="Coils"/>
    </source>
</evidence>
<feature type="compositionally biased region" description="Acidic residues" evidence="2">
    <location>
        <begin position="5035"/>
        <end position="5044"/>
    </location>
</feature>
<evidence type="ECO:0000256" key="2">
    <source>
        <dbReference type="SAM" id="MobiDB-lite"/>
    </source>
</evidence>
<feature type="compositionally biased region" description="Polar residues" evidence="2">
    <location>
        <begin position="3398"/>
        <end position="3414"/>
    </location>
</feature>
<feature type="region of interest" description="Disordered" evidence="2">
    <location>
        <begin position="2112"/>
        <end position="2186"/>
    </location>
</feature>
<feature type="compositionally biased region" description="Basic and acidic residues" evidence="2">
    <location>
        <begin position="2982"/>
        <end position="2999"/>
    </location>
</feature>
<feature type="region of interest" description="Disordered" evidence="2">
    <location>
        <begin position="5128"/>
        <end position="5151"/>
    </location>
</feature>
<feature type="region of interest" description="Disordered" evidence="2">
    <location>
        <begin position="2599"/>
        <end position="2654"/>
    </location>
</feature>
<feature type="compositionally biased region" description="Basic and acidic residues" evidence="2">
    <location>
        <begin position="2016"/>
        <end position="2026"/>
    </location>
</feature>
<feature type="compositionally biased region" description="Polar residues" evidence="2">
    <location>
        <begin position="1260"/>
        <end position="1274"/>
    </location>
</feature>
<organism evidence="3 4">
    <name type="scientific">Orbilia oligospora</name>
    <name type="common">Nematode-trapping fungus</name>
    <name type="synonym">Arthrobotrys oligospora</name>
    <dbReference type="NCBI Taxonomy" id="2813651"/>
    <lineage>
        <taxon>Eukaryota</taxon>
        <taxon>Fungi</taxon>
        <taxon>Dikarya</taxon>
        <taxon>Ascomycota</taxon>
        <taxon>Pezizomycotina</taxon>
        <taxon>Orbiliomycetes</taxon>
        <taxon>Orbiliales</taxon>
        <taxon>Orbiliaceae</taxon>
        <taxon>Orbilia</taxon>
    </lineage>
</organism>
<feature type="region of interest" description="Disordered" evidence="2">
    <location>
        <begin position="3914"/>
        <end position="3934"/>
    </location>
</feature>
<feature type="region of interest" description="Disordered" evidence="2">
    <location>
        <begin position="4631"/>
        <end position="4682"/>
    </location>
</feature>
<dbReference type="PANTHER" id="PTHR40641:SF2">
    <property type="entry name" value="INVOLUCRIN REPEAT PROTEIN"/>
    <property type="match status" value="1"/>
</dbReference>
<feature type="compositionally biased region" description="Low complexity" evidence="2">
    <location>
        <begin position="5335"/>
        <end position="5352"/>
    </location>
</feature>
<evidence type="ECO:0000313" key="3">
    <source>
        <dbReference type="EMBL" id="KAF3087948.1"/>
    </source>
</evidence>
<feature type="compositionally biased region" description="Low complexity" evidence="2">
    <location>
        <begin position="5278"/>
        <end position="5289"/>
    </location>
</feature>
<feature type="compositionally biased region" description="Polar residues" evidence="2">
    <location>
        <begin position="5414"/>
        <end position="5424"/>
    </location>
</feature>
<feature type="compositionally biased region" description="Basic residues" evidence="2">
    <location>
        <begin position="3380"/>
        <end position="3392"/>
    </location>
</feature>
<feature type="region of interest" description="Disordered" evidence="2">
    <location>
        <begin position="2253"/>
        <end position="2280"/>
    </location>
</feature>
<feature type="compositionally biased region" description="Basic residues" evidence="2">
    <location>
        <begin position="3154"/>
        <end position="3169"/>
    </location>
</feature>
<feature type="coiled-coil region" evidence="1">
    <location>
        <begin position="5574"/>
        <end position="5697"/>
    </location>
</feature>
<feature type="compositionally biased region" description="Basic and acidic residues" evidence="2">
    <location>
        <begin position="2884"/>
        <end position="2897"/>
    </location>
</feature>
<feature type="compositionally biased region" description="Polar residues" evidence="2">
    <location>
        <begin position="2062"/>
        <end position="2083"/>
    </location>
</feature>
<feature type="region of interest" description="Disordered" evidence="2">
    <location>
        <begin position="2059"/>
        <end position="2093"/>
    </location>
</feature>
<feature type="region of interest" description="Disordered" evidence="2">
    <location>
        <begin position="4420"/>
        <end position="4447"/>
    </location>
</feature>
<feature type="region of interest" description="Disordered" evidence="2">
    <location>
        <begin position="4735"/>
        <end position="4975"/>
    </location>
</feature>
<name>A0A7C8J542_ORBOL</name>
<feature type="region of interest" description="Disordered" evidence="2">
    <location>
        <begin position="5372"/>
        <end position="5392"/>
    </location>
</feature>
<feature type="compositionally biased region" description="Low complexity" evidence="2">
    <location>
        <begin position="4947"/>
        <end position="4969"/>
    </location>
</feature>
<feature type="region of interest" description="Disordered" evidence="2">
    <location>
        <begin position="5182"/>
        <end position="5227"/>
    </location>
</feature>
<reference evidence="3 4" key="1">
    <citation type="submission" date="2019-06" db="EMBL/GenBank/DDBJ databases">
        <authorList>
            <person name="Palmer J.M."/>
        </authorList>
    </citation>
    <scope>NUCLEOTIDE SEQUENCE [LARGE SCALE GENOMIC DNA]</scope>
    <source>
        <strain evidence="3 4">TWF102</strain>
    </source>
</reference>
<feature type="compositionally biased region" description="Polar residues" evidence="2">
    <location>
        <begin position="2342"/>
        <end position="2351"/>
    </location>
</feature>
<feature type="region of interest" description="Disordered" evidence="2">
    <location>
        <begin position="2008"/>
        <end position="2042"/>
    </location>
</feature>
<feature type="region of interest" description="Disordered" evidence="2">
    <location>
        <begin position="4687"/>
        <end position="4706"/>
    </location>
</feature>
<keyword evidence="1" id="KW-0175">Coiled coil</keyword>
<dbReference type="PANTHER" id="PTHR40641">
    <property type="entry name" value="INVOLUCRIN REPEAT PROTEIN (AFU_ORTHOLOGUE AFUA_2G08060)"/>
    <property type="match status" value="1"/>
</dbReference>
<feature type="region of interest" description="Disordered" evidence="2">
    <location>
        <begin position="2483"/>
        <end position="2556"/>
    </location>
</feature>
<feature type="compositionally biased region" description="Polar residues" evidence="2">
    <location>
        <begin position="5443"/>
        <end position="5460"/>
    </location>
</feature>